<organism evidence="2 3">
    <name type="scientific">Apiospora phragmitis</name>
    <dbReference type="NCBI Taxonomy" id="2905665"/>
    <lineage>
        <taxon>Eukaryota</taxon>
        <taxon>Fungi</taxon>
        <taxon>Dikarya</taxon>
        <taxon>Ascomycota</taxon>
        <taxon>Pezizomycotina</taxon>
        <taxon>Sordariomycetes</taxon>
        <taxon>Xylariomycetidae</taxon>
        <taxon>Amphisphaeriales</taxon>
        <taxon>Apiosporaceae</taxon>
        <taxon>Apiospora</taxon>
    </lineage>
</organism>
<dbReference type="Proteomes" id="UP001480595">
    <property type="component" value="Unassembled WGS sequence"/>
</dbReference>
<evidence type="ECO:0000313" key="2">
    <source>
        <dbReference type="EMBL" id="KAK8058944.1"/>
    </source>
</evidence>
<name>A0ABR1UJ71_9PEZI</name>
<feature type="compositionally biased region" description="Polar residues" evidence="1">
    <location>
        <begin position="17"/>
        <end position="29"/>
    </location>
</feature>
<accession>A0ABR1UJ71</accession>
<evidence type="ECO:0000313" key="3">
    <source>
        <dbReference type="Proteomes" id="UP001480595"/>
    </source>
</evidence>
<gene>
    <name evidence="2" type="ORF">PG994_009392</name>
</gene>
<dbReference type="RefSeq" id="XP_066714390.1">
    <property type="nucleotide sequence ID" value="XM_066860801.1"/>
</dbReference>
<protein>
    <submittedName>
        <fullName evidence="2">Uncharacterized protein</fullName>
    </submittedName>
</protein>
<dbReference type="GeneID" id="92093864"/>
<evidence type="ECO:0000256" key="1">
    <source>
        <dbReference type="SAM" id="MobiDB-lite"/>
    </source>
</evidence>
<comment type="caution">
    <text evidence="2">The sequence shown here is derived from an EMBL/GenBank/DDBJ whole genome shotgun (WGS) entry which is preliminary data.</text>
</comment>
<proteinExistence type="predicted"/>
<sequence length="94" mass="10425">MAGPPRLANHTRLYTPECSQRQRQGSSVMSGLGVKPAVLATEGWQHDLKKAVWSVEEGGRLSLVTHAITDRNLKMFTSAELMNGRLQQRSAQHN</sequence>
<keyword evidence="3" id="KW-1185">Reference proteome</keyword>
<reference evidence="2 3" key="1">
    <citation type="submission" date="2023-01" db="EMBL/GenBank/DDBJ databases">
        <title>Analysis of 21 Apiospora genomes using comparative genomics revels a genus with tremendous synthesis potential of carbohydrate active enzymes and secondary metabolites.</title>
        <authorList>
            <person name="Sorensen T."/>
        </authorList>
    </citation>
    <scope>NUCLEOTIDE SEQUENCE [LARGE SCALE GENOMIC DNA]</scope>
    <source>
        <strain evidence="2 3">CBS 135458</strain>
    </source>
</reference>
<feature type="region of interest" description="Disordered" evidence="1">
    <location>
        <begin position="1"/>
        <end position="29"/>
    </location>
</feature>
<dbReference type="EMBL" id="JAQQWL010000009">
    <property type="protein sequence ID" value="KAK8058944.1"/>
    <property type="molecule type" value="Genomic_DNA"/>
</dbReference>